<proteinExistence type="predicted"/>
<dbReference type="SUPFAM" id="SSF69593">
    <property type="entry name" value="Glycerol-3-phosphate (1)-acyltransferase"/>
    <property type="match status" value="1"/>
</dbReference>
<reference evidence="2 3" key="1">
    <citation type="submission" date="2012-05" db="EMBL/GenBank/DDBJ databases">
        <authorList>
            <person name="Weinstock G."/>
            <person name="Sodergren E."/>
            <person name="Lobos E.A."/>
            <person name="Fulton L."/>
            <person name="Fulton R."/>
            <person name="Courtney L."/>
            <person name="Fronick C."/>
            <person name="O'Laughlin M."/>
            <person name="Godfrey J."/>
            <person name="Wilson R.M."/>
            <person name="Miner T."/>
            <person name="Farmer C."/>
            <person name="Delehaunty K."/>
            <person name="Cordes M."/>
            <person name="Minx P."/>
            <person name="Tomlinson C."/>
            <person name="Chen J."/>
            <person name="Wollam A."/>
            <person name="Pepin K.H."/>
            <person name="Bhonagiri V."/>
            <person name="Zhang X."/>
            <person name="Suruliraj S."/>
            <person name="Warren W."/>
            <person name="Mitreva M."/>
            <person name="Mardis E.R."/>
            <person name="Wilson R.K."/>
        </authorList>
    </citation>
    <scope>NUCLEOTIDE SEQUENCE [LARGE SCALE GENOMIC DNA]</scope>
    <source>
        <strain evidence="2 3">F0037</strain>
    </source>
</reference>
<evidence type="ECO:0000313" key="3">
    <source>
        <dbReference type="Proteomes" id="UP000010408"/>
    </source>
</evidence>
<feature type="domain" description="Phospholipid/glycerol acyltransferase" evidence="1">
    <location>
        <begin position="95"/>
        <end position="211"/>
    </location>
</feature>
<dbReference type="eggNOG" id="COG0204">
    <property type="taxonomic scope" value="Bacteria"/>
</dbReference>
<dbReference type="GO" id="GO:0016746">
    <property type="term" value="F:acyltransferase activity"/>
    <property type="evidence" value="ECO:0007669"/>
    <property type="project" value="UniProtKB-KW"/>
</dbReference>
<comment type="caution">
    <text evidence="2">The sequence shown here is derived from an EMBL/GenBank/DDBJ whole genome shotgun (WGS) entry which is preliminary data.</text>
</comment>
<protein>
    <submittedName>
        <fullName evidence="2">Acyltransferase</fullName>
    </submittedName>
</protein>
<sequence length="292" mass="33950">MSQTHLPPFDKAAYTPQDHPYAIHVGEVIEEKVHRRLPAPILRTLERVIHQREINDILYRYSHLEGMDFLEALVGEFRLDLDWVYPERLPEHGRCIFASNHPLGGMDGIAISYMLGRHYGDIRYMVNDMLYHLKPLQPVFLPLNKHGAQGKEAVAMLQEAMRSDVPIGTFPAGFCSRVYDGRIQDQEWRKTFITQAINHERDIVPLHFVGQNSRHFYWIWHIKNALRMKFDIGTALLPDELFRATGKSFRIIVGEPISWQSLRDSTLSPEAEAARIRSLCYALRDEYDSRKK</sequence>
<gene>
    <name evidence="2" type="ORF">HMPREF9134_01114</name>
</gene>
<dbReference type="PATRIC" id="fig|1127696.3.peg.1004"/>
<dbReference type="InterPro" id="IPR045746">
    <property type="entry name" value="ACT14924-like_Acyltransf_dom"/>
</dbReference>
<dbReference type="EMBL" id="AMEQ01000029">
    <property type="protein sequence ID" value="EKY01204.1"/>
    <property type="molecule type" value="Genomic_DNA"/>
</dbReference>
<organism evidence="2 3">
    <name type="scientific">Porphyromonas catoniae F0037</name>
    <dbReference type="NCBI Taxonomy" id="1127696"/>
    <lineage>
        <taxon>Bacteria</taxon>
        <taxon>Pseudomonadati</taxon>
        <taxon>Bacteroidota</taxon>
        <taxon>Bacteroidia</taxon>
        <taxon>Bacteroidales</taxon>
        <taxon>Porphyromonadaceae</taxon>
        <taxon>Porphyromonas</taxon>
    </lineage>
</organism>
<dbReference type="Pfam" id="PF19576">
    <property type="entry name" value="Acyltransf_2"/>
    <property type="match status" value="1"/>
</dbReference>
<name>L1NCG2_9PORP</name>
<evidence type="ECO:0000313" key="2">
    <source>
        <dbReference type="EMBL" id="EKY01204.1"/>
    </source>
</evidence>
<dbReference type="AlphaFoldDB" id="L1NCG2"/>
<accession>L1NCG2</accession>
<evidence type="ECO:0000259" key="1">
    <source>
        <dbReference type="SMART" id="SM00563"/>
    </source>
</evidence>
<keyword evidence="2" id="KW-0808">Transferase</keyword>
<dbReference type="RefSeq" id="WP_005469684.1">
    <property type="nucleotide sequence ID" value="NZ_KB291047.1"/>
</dbReference>
<dbReference type="SMART" id="SM00563">
    <property type="entry name" value="PlsC"/>
    <property type="match status" value="1"/>
</dbReference>
<keyword evidence="2" id="KW-0012">Acyltransferase</keyword>
<dbReference type="Proteomes" id="UP000010408">
    <property type="component" value="Unassembled WGS sequence"/>
</dbReference>
<dbReference type="HOGENOM" id="CLU_067500_1_0_10"/>
<dbReference type="STRING" id="1127696.HMPREF9134_01114"/>
<dbReference type="InterPro" id="IPR002123">
    <property type="entry name" value="Plipid/glycerol_acylTrfase"/>
</dbReference>